<evidence type="ECO:0000256" key="1">
    <source>
        <dbReference type="SAM" id="SignalP"/>
    </source>
</evidence>
<organism evidence="2 3">
    <name type="scientific">Pseudomonas syringae pv. actinidiae</name>
    <dbReference type="NCBI Taxonomy" id="103796"/>
    <lineage>
        <taxon>Bacteria</taxon>
        <taxon>Pseudomonadati</taxon>
        <taxon>Pseudomonadota</taxon>
        <taxon>Gammaproteobacteria</taxon>
        <taxon>Pseudomonadales</taxon>
        <taxon>Pseudomonadaceae</taxon>
        <taxon>Pseudomonas</taxon>
        <taxon>Pseudomonas syringae</taxon>
    </lineage>
</organism>
<dbReference type="GO" id="GO:0016020">
    <property type="term" value="C:membrane"/>
    <property type="evidence" value="ECO:0007669"/>
    <property type="project" value="UniProtKB-SubCell"/>
</dbReference>
<reference evidence="2 3" key="1">
    <citation type="submission" date="2018-08" db="EMBL/GenBank/DDBJ databases">
        <title>Recombination of ecologically and evolutionarily significant loci maintains genetic cohesion in the Pseudomonas syringae species complex.</title>
        <authorList>
            <person name="Dillon M."/>
            <person name="Thakur S."/>
            <person name="Almeida R.N.D."/>
            <person name="Weir B.S."/>
            <person name="Guttman D.S."/>
        </authorList>
    </citation>
    <scope>NUCLEOTIDE SEQUENCE [LARGE SCALE GENOMIC DNA]</scope>
    <source>
        <strain evidence="2 3">ICMP 19074</strain>
    </source>
</reference>
<keyword evidence="1" id="KW-0732">Signal</keyword>
<dbReference type="EMBL" id="RBRB01000359">
    <property type="protein sequence ID" value="RMQ26157.1"/>
    <property type="molecule type" value="Genomic_DNA"/>
</dbReference>
<comment type="caution">
    <text evidence="2">The sequence shown here is derived from an EMBL/GenBank/DDBJ whole genome shotgun (WGS) entry which is preliminary data.</text>
</comment>
<evidence type="ECO:0000313" key="2">
    <source>
        <dbReference type="EMBL" id="RMQ26157.1"/>
    </source>
</evidence>
<protein>
    <submittedName>
        <fullName evidence="2">Outer membrane efflux protein TolC</fullName>
    </submittedName>
</protein>
<dbReference type="Proteomes" id="UP000273140">
    <property type="component" value="Unassembled WGS sequence"/>
</dbReference>
<feature type="non-terminal residue" evidence="2">
    <location>
        <position position="77"/>
    </location>
</feature>
<proteinExistence type="predicted"/>
<accession>A0A3M4KAM0</accession>
<dbReference type="Gene3D" id="1.20.1600.10">
    <property type="entry name" value="Outer membrane efflux proteins (OEP)"/>
    <property type="match status" value="1"/>
</dbReference>
<dbReference type="GO" id="GO:0015562">
    <property type="term" value="F:efflux transmembrane transporter activity"/>
    <property type="evidence" value="ECO:0007669"/>
    <property type="project" value="InterPro"/>
</dbReference>
<evidence type="ECO:0000313" key="3">
    <source>
        <dbReference type="Proteomes" id="UP000273140"/>
    </source>
</evidence>
<dbReference type="AlphaFoldDB" id="A0A3M4KAM0"/>
<feature type="signal peptide" evidence="1">
    <location>
        <begin position="1"/>
        <end position="20"/>
    </location>
</feature>
<sequence>MRKLSLVVAVSLASSGLTWAADLPLPTKTGLLNVYQQAVDNNADLAASRADYDARKEAVPQARAGLLPNISGSVQNT</sequence>
<feature type="chain" id="PRO_5018196189" evidence="1">
    <location>
        <begin position="21"/>
        <end position="77"/>
    </location>
</feature>
<gene>
    <name evidence="2" type="ORF">ALQ07_04484</name>
</gene>
<dbReference type="SUPFAM" id="SSF56954">
    <property type="entry name" value="Outer membrane efflux proteins (OEP)"/>
    <property type="match status" value="1"/>
</dbReference>
<name>A0A3M4KAM0_PSESF</name>